<comment type="caution">
    <text evidence="1">The sequence shown here is derived from an EMBL/GenBank/DDBJ whole genome shotgun (WGS) entry which is preliminary data.</text>
</comment>
<protein>
    <submittedName>
        <fullName evidence="1">Fam3b protein</fullName>
    </submittedName>
</protein>
<accession>A0A813B3H8</accession>
<keyword evidence="2" id="KW-1185">Reference proteome</keyword>
<evidence type="ECO:0000313" key="2">
    <source>
        <dbReference type="Proteomes" id="UP000601435"/>
    </source>
</evidence>
<dbReference type="EMBL" id="CAJNJA010066877">
    <property type="protein sequence ID" value="CAE7890797.1"/>
    <property type="molecule type" value="Genomic_DNA"/>
</dbReference>
<gene>
    <name evidence="1" type="primary">Fam3b</name>
    <name evidence="1" type="ORF">SNEC2469_LOCUS29591</name>
</gene>
<dbReference type="Proteomes" id="UP000601435">
    <property type="component" value="Unassembled WGS sequence"/>
</dbReference>
<sequence>MQAWTGLRTSTGGSWQDLCIAETWIASNSTLIRHVVTGPEDPKVVSLRNTGDLVIAFDSKPPTNGDQSTCRSNHQGFADAVTQMYLSTEVDPARLGIPSSAYRLSYGKVDVAEKNWIPFVYQESVFFIYTPLPHVVLTSQNDGQSEKVFSTTFRPLQRVVQENSHV</sequence>
<reference evidence="1" key="1">
    <citation type="submission" date="2021-02" db="EMBL/GenBank/DDBJ databases">
        <authorList>
            <person name="Dougan E. K."/>
            <person name="Rhodes N."/>
            <person name="Thang M."/>
            <person name="Chan C."/>
        </authorList>
    </citation>
    <scope>NUCLEOTIDE SEQUENCE</scope>
</reference>
<feature type="non-terminal residue" evidence="1">
    <location>
        <position position="1"/>
    </location>
</feature>
<dbReference type="AlphaFoldDB" id="A0A813B3H8"/>
<proteinExistence type="predicted"/>
<dbReference type="OrthoDB" id="440755at2759"/>
<evidence type="ECO:0000313" key="1">
    <source>
        <dbReference type="EMBL" id="CAE7890797.1"/>
    </source>
</evidence>
<name>A0A813B3H8_9DINO</name>
<organism evidence="1 2">
    <name type="scientific">Symbiodinium necroappetens</name>
    <dbReference type="NCBI Taxonomy" id="1628268"/>
    <lineage>
        <taxon>Eukaryota</taxon>
        <taxon>Sar</taxon>
        <taxon>Alveolata</taxon>
        <taxon>Dinophyceae</taxon>
        <taxon>Suessiales</taxon>
        <taxon>Symbiodiniaceae</taxon>
        <taxon>Symbiodinium</taxon>
    </lineage>
</organism>